<comment type="caution">
    <text evidence="2">The sequence shown here is derived from an EMBL/GenBank/DDBJ whole genome shotgun (WGS) entry which is preliminary data.</text>
</comment>
<evidence type="ECO:0000313" key="2">
    <source>
        <dbReference type="EMBL" id="PSL02008.1"/>
    </source>
</evidence>
<keyword evidence="1" id="KW-0472">Membrane</keyword>
<dbReference type="RefSeq" id="WP_106568452.1">
    <property type="nucleotide sequence ID" value="NZ_JAUVYL010000071.1"/>
</dbReference>
<proteinExistence type="predicted"/>
<reference evidence="2 3" key="1">
    <citation type="submission" date="2018-03" db="EMBL/GenBank/DDBJ databases">
        <title>Genomic Encyclopedia of Archaeal and Bacterial Type Strains, Phase II (KMG-II): from individual species to whole genera.</title>
        <authorList>
            <person name="Goeker M."/>
        </authorList>
    </citation>
    <scope>NUCLEOTIDE SEQUENCE [LARGE SCALE GENOMIC DNA]</scope>
    <source>
        <strain evidence="2 3">DSM 28057</strain>
    </source>
</reference>
<feature type="transmembrane region" description="Helical" evidence="1">
    <location>
        <begin position="48"/>
        <end position="66"/>
    </location>
</feature>
<keyword evidence="1" id="KW-0812">Transmembrane</keyword>
<keyword evidence="3" id="KW-1185">Reference proteome</keyword>
<dbReference type="Proteomes" id="UP000240708">
    <property type="component" value="Unassembled WGS sequence"/>
</dbReference>
<evidence type="ECO:0000313" key="3">
    <source>
        <dbReference type="Proteomes" id="UP000240708"/>
    </source>
</evidence>
<organism evidence="2 3">
    <name type="scientific">Cecembia rubra</name>
    <dbReference type="NCBI Taxonomy" id="1485585"/>
    <lineage>
        <taxon>Bacteria</taxon>
        <taxon>Pseudomonadati</taxon>
        <taxon>Bacteroidota</taxon>
        <taxon>Cytophagia</taxon>
        <taxon>Cytophagales</taxon>
        <taxon>Cyclobacteriaceae</taxon>
        <taxon>Cecembia</taxon>
    </lineage>
</organism>
<sequence>MKEQFDKKLVEKIRASFEDHEEAFDSKEWEKLSTAYFRPKKGLANAPWILWAASMIAVLGLGMLFFNLNKVLDAPSAEEIAETNIEIPNVIENGATAPGLDKAVQQELGKNFEEPLIALSDADWKNKLPGVTPNVPKIELPIALDLPKEHIIAKVEIVQSSEIFEDSIYNKNDLPSPFIAQFREQEEELAKASISAWLQEGKNTSEDLEENNSKSNPLKLGLLVAPQTVANSNQSLNLGGGLASEFSFSRRLKLDVGMVYASQNLSPNNSNFNSLLANSANEADSYRLSALNTNVVTATTELRFGQLEIPVNLKYMLWDKKSAGIYVLSGFSNMFFLNQRSVYTFSALNMNSGGFAIGQNAVQTFTQTVRPESGSDNGNMGQLINFGIGYEHSLSNGTFISVEPFYKTSLGGQTFLGQQLSIGGLNLRMNFQLKK</sequence>
<gene>
    <name evidence="2" type="ORF">CLV48_11197</name>
</gene>
<dbReference type="AlphaFoldDB" id="A0A2P8DXR0"/>
<evidence type="ECO:0000256" key="1">
    <source>
        <dbReference type="SAM" id="Phobius"/>
    </source>
</evidence>
<keyword evidence="1" id="KW-1133">Transmembrane helix</keyword>
<dbReference type="OrthoDB" id="1419682at2"/>
<protein>
    <submittedName>
        <fullName evidence="2">Uncharacterized protein</fullName>
    </submittedName>
</protein>
<dbReference type="EMBL" id="PYGF01000011">
    <property type="protein sequence ID" value="PSL02008.1"/>
    <property type="molecule type" value="Genomic_DNA"/>
</dbReference>
<name>A0A2P8DXR0_9BACT</name>
<accession>A0A2P8DXR0</accession>